<evidence type="ECO:0000313" key="2">
    <source>
        <dbReference type="EMBL" id="KPV45224.1"/>
    </source>
</evidence>
<dbReference type="EMBL" id="LJCR01003720">
    <property type="protein sequence ID" value="KPV45224.1"/>
    <property type="molecule type" value="Genomic_DNA"/>
</dbReference>
<comment type="caution">
    <text evidence="2">The sequence shown here is derived from an EMBL/GenBank/DDBJ whole genome shotgun (WGS) entry which is preliminary data.</text>
</comment>
<name>A0A0P9GVD8_9CHLR</name>
<gene>
    <name evidence="2" type="ORF">SE17_44095</name>
</gene>
<organism evidence="2 3">
    <name type="scientific">Kouleothrix aurantiaca</name>
    <dbReference type="NCBI Taxonomy" id="186479"/>
    <lineage>
        <taxon>Bacteria</taxon>
        <taxon>Bacillati</taxon>
        <taxon>Chloroflexota</taxon>
        <taxon>Chloroflexia</taxon>
        <taxon>Chloroflexales</taxon>
        <taxon>Roseiflexineae</taxon>
        <taxon>Roseiflexaceae</taxon>
        <taxon>Kouleothrix</taxon>
    </lineage>
</organism>
<sequence>WQATLPFRLALAHGDGPPQWDAASRTLTAQMPKGCMAVVPLSSYTSADDLKLMGVWQWLRERIEQLAQNQASRQSLREPGDADVIAHILQRAVEGGHWMISPPRLLTLVHAVQQPLGLPQFVAASTDHDGAAEANALARGWLTNPLQTAPSTGRDAPEEGAALTAWRRPG</sequence>
<feature type="non-terminal residue" evidence="2">
    <location>
        <position position="1"/>
    </location>
</feature>
<dbReference type="PATRIC" id="fig|186479.3.peg.7697"/>
<keyword evidence="3" id="KW-1185">Reference proteome</keyword>
<evidence type="ECO:0000256" key="1">
    <source>
        <dbReference type="SAM" id="MobiDB-lite"/>
    </source>
</evidence>
<reference evidence="2 3" key="1">
    <citation type="submission" date="2015-09" db="EMBL/GenBank/DDBJ databases">
        <title>Draft genome sequence of Kouleothrix aurantiaca JCM 19913.</title>
        <authorList>
            <person name="Hemp J."/>
        </authorList>
    </citation>
    <scope>NUCLEOTIDE SEQUENCE [LARGE SCALE GENOMIC DNA]</scope>
    <source>
        <strain evidence="2 3">COM-B</strain>
    </source>
</reference>
<feature type="non-terminal residue" evidence="2">
    <location>
        <position position="170"/>
    </location>
</feature>
<proteinExistence type="predicted"/>
<protein>
    <submittedName>
        <fullName evidence="2">Uncharacterized protein</fullName>
    </submittedName>
</protein>
<evidence type="ECO:0000313" key="3">
    <source>
        <dbReference type="Proteomes" id="UP000050509"/>
    </source>
</evidence>
<feature type="region of interest" description="Disordered" evidence="1">
    <location>
        <begin position="147"/>
        <end position="170"/>
    </location>
</feature>
<accession>A0A0P9GVD8</accession>
<dbReference type="AlphaFoldDB" id="A0A0P9GVD8"/>
<dbReference type="Proteomes" id="UP000050509">
    <property type="component" value="Unassembled WGS sequence"/>
</dbReference>